<dbReference type="STRING" id="263820.PTO0433"/>
<accession>Q6L1Y4</accession>
<dbReference type="PaxDb" id="263820-PTO0433"/>
<dbReference type="EMBL" id="FWYE01000001">
    <property type="protein sequence ID" value="SMD30680.1"/>
    <property type="molecule type" value="Genomic_DNA"/>
</dbReference>
<dbReference type="InParanoid" id="Q6L1Y4"/>
<dbReference type="HOGENOM" id="CLU_2712987_0_0_2"/>
<reference evidence="1" key="2">
    <citation type="submission" date="2004-02" db="EMBL/GenBank/DDBJ databases">
        <authorList>
            <person name="Fuetterer O."/>
            <person name="Angelov A."/>
            <person name="Liesegang H."/>
            <person name="Gottschalk G."/>
            <person name="Schleper C."/>
            <person name="Schepers B."/>
            <person name="Dock C."/>
            <person name="Antranikian G."/>
            <person name="Liebl W."/>
        </authorList>
    </citation>
    <scope>NUCLEOTIDE SEQUENCE</scope>
    <source>
        <strain evidence="1">DSM 9790</strain>
    </source>
</reference>
<dbReference type="AlphaFoldDB" id="Q6L1Y4"/>
<dbReference type="EMBL" id="AE017261">
    <property type="protein sequence ID" value="AAT43018.1"/>
    <property type="molecule type" value="Genomic_DNA"/>
</dbReference>
<evidence type="ECO:0000313" key="2">
    <source>
        <dbReference type="EMBL" id="SMD30680.1"/>
    </source>
</evidence>
<organism evidence="1 3">
    <name type="scientific">Picrophilus torridus (strain ATCC 700027 / DSM 9790 / JCM 10055 / NBRC 100828 / KAW 2/3)</name>
    <dbReference type="NCBI Taxonomy" id="1122961"/>
    <lineage>
        <taxon>Archaea</taxon>
        <taxon>Methanobacteriati</taxon>
        <taxon>Thermoplasmatota</taxon>
        <taxon>Thermoplasmata</taxon>
        <taxon>Thermoplasmatales</taxon>
        <taxon>Picrophilaceae</taxon>
        <taxon>Picrophilus</taxon>
    </lineage>
</organism>
<dbReference type="eggNOG" id="arCOG05337">
    <property type="taxonomic scope" value="Archaea"/>
</dbReference>
<gene>
    <name evidence="1" type="ordered locus">PTO0433</name>
    <name evidence="2" type="ORF">SAMN02745355_0574</name>
</gene>
<evidence type="ECO:0000313" key="1">
    <source>
        <dbReference type="EMBL" id="AAT43018.1"/>
    </source>
</evidence>
<evidence type="ECO:0000313" key="4">
    <source>
        <dbReference type="Proteomes" id="UP000192315"/>
    </source>
</evidence>
<dbReference type="GeneID" id="2845345"/>
<reference evidence="2 4" key="3">
    <citation type="submission" date="2017-04" db="EMBL/GenBank/DDBJ databases">
        <authorList>
            <person name="Varghese N."/>
            <person name="Submissions S."/>
        </authorList>
    </citation>
    <scope>NUCLEOTIDE SEQUENCE [LARGE SCALE GENOMIC DNA]</scope>
    <source>
        <strain evidence="2 4">DSM 9789</strain>
    </source>
</reference>
<protein>
    <recommendedName>
        <fullName evidence="5">Transcriptional regulator</fullName>
    </recommendedName>
</protein>
<dbReference type="Proteomes" id="UP000000438">
    <property type="component" value="Chromosome"/>
</dbReference>
<name>Q6L1Y4_PICTO</name>
<proteinExistence type="predicted"/>
<evidence type="ECO:0008006" key="5">
    <source>
        <dbReference type="Google" id="ProtNLM"/>
    </source>
</evidence>
<dbReference type="OrthoDB" id="55826at2157"/>
<reference evidence="1 3" key="1">
    <citation type="journal article" date="2004" name="Proc. Natl. Acad. Sci. U.S.A.">
        <title>Genome sequence of Picrophilus torridus and its implications for life around pH 0.</title>
        <authorList>
            <person name="Futterer O."/>
            <person name="Angelov A."/>
            <person name="Liesegang H."/>
            <person name="Gottschalk G."/>
            <person name="Schleper C."/>
            <person name="Schepers B."/>
            <person name="Dock C."/>
            <person name="Antranikian G."/>
            <person name="Liebl W."/>
        </authorList>
    </citation>
    <scope>NUCLEOTIDE SEQUENCE [LARGE SCALE GENOMIC DNA]</scope>
    <source>
        <strain evidence="3">ATCC 700027 / DSM 9790 / JCM 10055 / NBRC 100828</strain>
        <strain evidence="1">DSM 9790</strain>
    </source>
</reference>
<dbReference type="InterPro" id="IPR036388">
    <property type="entry name" value="WH-like_DNA-bd_sf"/>
</dbReference>
<dbReference type="InterPro" id="IPR036390">
    <property type="entry name" value="WH_DNA-bd_sf"/>
</dbReference>
<evidence type="ECO:0000313" key="3">
    <source>
        <dbReference type="Proteomes" id="UP000000438"/>
    </source>
</evidence>
<keyword evidence="4" id="KW-1185">Reference proteome</keyword>
<dbReference type="Proteomes" id="UP000192315">
    <property type="component" value="Unassembled WGS sequence"/>
</dbReference>
<sequence>MADELSLNAKKVYDAMKKLGANSEEKLKTADDIMKAAGVGKGIVTSALQELANKGYVKRVARQKSAGYYTLK</sequence>
<accession>A0A8G2FWA4</accession>
<dbReference type="Gene3D" id="1.10.10.10">
    <property type="entry name" value="Winged helix-like DNA-binding domain superfamily/Winged helix DNA-binding domain"/>
    <property type="match status" value="1"/>
</dbReference>
<dbReference type="RefSeq" id="WP_011177234.1">
    <property type="nucleotide sequence ID" value="NC_005877.1"/>
</dbReference>
<dbReference type="SUPFAM" id="SSF46785">
    <property type="entry name" value="Winged helix' DNA-binding domain"/>
    <property type="match status" value="1"/>
</dbReference>
<dbReference type="KEGG" id="pto:PTO0433"/>